<evidence type="ECO:0000313" key="21">
    <source>
        <dbReference type="EMBL" id="KAL3775090.1"/>
    </source>
</evidence>
<feature type="domain" description="FYVE-type" evidence="20">
    <location>
        <begin position="625"/>
        <end position="687"/>
    </location>
</feature>
<keyword evidence="12 19" id="KW-1133">Transmembrane helix</keyword>
<evidence type="ECO:0000256" key="7">
    <source>
        <dbReference type="ARBA" id="ARBA00022771"/>
    </source>
</evidence>
<keyword evidence="8" id="KW-0378">Hydrolase</keyword>
<keyword evidence="4" id="KW-0597">Phosphoprotein</keyword>
<dbReference type="PROSITE" id="PS50178">
    <property type="entry name" value="ZF_FYVE"/>
    <property type="match status" value="2"/>
</dbReference>
<accession>A0ABD3NGH4</accession>
<dbReference type="EC" id="3.1.1.116" evidence="16"/>
<evidence type="ECO:0000256" key="5">
    <source>
        <dbReference type="ARBA" id="ARBA00022692"/>
    </source>
</evidence>
<dbReference type="InterPro" id="IPR029058">
    <property type="entry name" value="AB_hydrolase_fold"/>
</dbReference>
<feature type="transmembrane region" description="Helical" evidence="19">
    <location>
        <begin position="106"/>
        <end position="124"/>
    </location>
</feature>
<feature type="region of interest" description="Disordered" evidence="18">
    <location>
        <begin position="1270"/>
        <end position="1312"/>
    </location>
</feature>
<dbReference type="InterPro" id="IPR004895">
    <property type="entry name" value="Prenylated_rab_accept_PRA1"/>
</dbReference>
<evidence type="ECO:0000256" key="4">
    <source>
        <dbReference type="ARBA" id="ARBA00022553"/>
    </source>
</evidence>
<evidence type="ECO:0000256" key="12">
    <source>
        <dbReference type="ARBA" id="ARBA00022989"/>
    </source>
</evidence>
<dbReference type="EMBL" id="JALLPJ020001167">
    <property type="protein sequence ID" value="KAL3775090.1"/>
    <property type="molecule type" value="Genomic_DNA"/>
</dbReference>
<feature type="transmembrane region" description="Helical" evidence="19">
    <location>
        <begin position="168"/>
        <end position="188"/>
    </location>
</feature>
<dbReference type="Proteomes" id="UP001530400">
    <property type="component" value="Unassembled WGS sequence"/>
</dbReference>
<evidence type="ECO:0000256" key="18">
    <source>
        <dbReference type="SAM" id="MobiDB-lite"/>
    </source>
</evidence>
<feature type="compositionally biased region" description="Acidic residues" evidence="18">
    <location>
        <begin position="1329"/>
        <end position="1340"/>
    </location>
</feature>
<feature type="compositionally biased region" description="Basic and acidic residues" evidence="18">
    <location>
        <begin position="1283"/>
        <end position="1296"/>
    </location>
</feature>
<dbReference type="Pfam" id="PF01363">
    <property type="entry name" value="FYVE"/>
    <property type="match status" value="2"/>
</dbReference>
<evidence type="ECO:0000256" key="10">
    <source>
        <dbReference type="ARBA" id="ARBA00022837"/>
    </source>
</evidence>
<sequence>MALTDDTESSTPASGGIAGALSAITSASASVKNAWDSSGGSDVLANVQSNIPQGTKDLIADAKNKIFNRQHLRSPTVFFGLGEEKPFYFERVPSLVTERLRHNLSFFYLNYIIITAILFCLTMITSPSAIIGLGLLGFAWMAVIKATSEGSVQFKGITITQKQASIGMGAFTALALIWLLSHIFWWTLSTSGFLTGVHMLLRDASMHKDEEDKVEMSGDLSINEEAAFLELHMNMADSADATNIDETADENELEGDGTEHSDHTATMTLLPPPPSWFQFEDDVTRCTQDNHTQSTHTARQSNESENEGTKPTAACEKARAPITVPLNQETKNSDTAHTHIEDLESHEELTQESTQLNVPLLPEYNSPEAHMFDIPVSFACNASYDLQLKTEESLSDSISIQSAIDALIAQTLSFTSQTVSKTIPTLLHECSSSAIQKALHKLRIEYAQFGPRKYLRASELGSVGGYFRPSVMSSSEHDGDSSVYQIESSVALGKGKDNHFDWMWMDGREVRFTNLPWIERQLVHEWRTYEWTINGSLAGSECFESSFCLEASGELVEHDNRSCKLPNPYIDDLQMEDFATDVEESKDASKIVSEDDDEEEFNQVDACEYERARTLAPRPLPRPEWEHATSCYICHRTFGPTLHRHHCRRCGHSYCNTHSNYFHQLPHLGYDRDVRERVCRGCKVVLDSRDLEERVAWRLARCRDFLAGSLIPYFETGVDTIEDAAFRLTRVAIRLARSIPLGAQAYVAIETVEILRKHGLSGVYGLLLRKEFLAAADLLCKVLGINKKNWPLSVHELSAAIFYALAQHRALRGLRPDGEELIHSMKKIDLGKNSAQTQDLCGTDSTMKRINSLYVVNESTVEEEEEAGDTVVWEGAPSKTNEFSETLLDETDVYDPVSENAVDLLLLAQPKKIANGSGTDGTEVNGEKEAVNGQSNQNEEVNFDPPVEPVCEPVPDGTLSALLFYAPLALNFIYAECEVDMQLLAAQQGKLRICSISSFLARHSKHNIFTTTGWRLVYASLDQSQLHSEEEVESEQKKVYNSGDKPASALFAHDDQKIDVVTDIRATPVPFPQEEEEEGNEYTTDDSFCDNDEWTSVFRGKGLASCGMAGAALNLFRENADSLTHLARNGYRIRIVGHSLGGGVATLLGILMSHHLEKLKPMGSDTLFANEDDRLLRVYGYGTPSCVDGRLADYTRAYATNVVLHDDVVPRLTPTSIRSLLKHLLHIRETWVKAHLSDDLKCYHERAYKVWPSRVRESFSLSKKALKKTTKKLKKSYRKKMQKGADDDRKNSKCTEDGNDVDSNDGGCDNVDVDEGLDVEGDLFFDALNDEPLNESDDESSIGRASRVSSNTVLVESEDDWVPFDEPPMTNNDDQDLEASNNGEEQQSPTIDSSPVNLEEFPLPRMFVPGKIVHIYTHRGGYKAAFVPRKFKSLRRISMAGNCLTDHMSKSYYESMLEVKSIRSATYDLPQWVGFDQDCTCACCASLFTWASTSNTEAQAARDKHNCRSCGSLVCEPCSKNRVPIPSIGITQSVRVCDRCYNAWGSLYNDSILEKGVDDREPEIVANKSSTVHLRRSHVVDELAARLPTVK</sequence>
<dbReference type="Gene3D" id="3.40.50.1820">
    <property type="entry name" value="alpha/beta hydrolase"/>
    <property type="match status" value="1"/>
</dbReference>
<dbReference type="PANTHER" id="PTHR45792">
    <property type="entry name" value="DIACYLGLYCEROL LIPASE HOMOLOG-RELATED"/>
    <property type="match status" value="1"/>
</dbReference>
<evidence type="ECO:0000256" key="16">
    <source>
        <dbReference type="ARBA" id="ARBA00026104"/>
    </source>
</evidence>
<evidence type="ECO:0000256" key="13">
    <source>
        <dbReference type="ARBA" id="ARBA00023098"/>
    </source>
</evidence>
<comment type="catalytic activity">
    <reaction evidence="15">
        <text>a 1,2-diacyl-sn-glycerol + H2O = a 2-acylglycerol + a fatty acid + H(+)</text>
        <dbReference type="Rhea" id="RHEA:33275"/>
        <dbReference type="ChEBI" id="CHEBI:15377"/>
        <dbReference type="ChEBI" id="CHEBI:15378"/>
        <dbReference type="ChEBI" id="CHEBI:17389"/>
        <dbReference type="ChEBI" id="CHEBI:17815"/>
        <dbReference type="ChEBI" id="CHEBI:28868"/>
        <dbReference type="EC" id="3.1.1.116"/>
    </reaction>
    <physiologicalReaction direction="left-to-right" evidence="15">
        <dbReference type="Rhea" id="RHEA:33276"/>
    </physiologicalReaction>
</comment>
<dbReference type="InterPro" id="IPR013083">
    <property type="entry name" value="Znf_RING/FYVE/PHD"/>
</dbReference>
<dbReference type="InterPro" id="IPR017455">
    <property type="entry name" value="Znf_FYVE-rel"/>
</dbReference>
<feature type="region of interest" description="Disordered" evidence="18">
    <location>
        <begin position="916"/>
        <end position="942"/>
    </location>
</feature>
<evidence type="ECO:0000256" key="17">
    <source>
        <dbReference type="PROSITE-ProRule" id="PRU00091"/>
    </source>
</evidence>
<keyword evidence="11" id="KW-0442">Lipid degradation</keyword>
<dbReference type="InterPro" id="IPR013087">
    <property type="entry name" value="Znf_C2H2_type"/>
</dbReference>
<dbReference type="PROSITE" id="PS00028">
    <property type="entry name" value="ZINC_FINGER_C2H2_1"/>
    <property type="match status" value="1"/>
</dbReference>
<dbReference type="GO" id="GO:0005886">
    <property type="term" value="C:plasma membrane"/>
    <property type="evidence" value="ECO:0007669"/>
    <property type="project" value="UniProtKB-SubCell"/>
</dbReference>
<comment type="cofactor">
    <cofactor evidence="1">
        <name>Ca(2+)</name>
        <dbReference type="ChEBI" id="CHEBI:29108"/>
    </cofactor>
</comment>
<dbReference type="CDD" id="cd00519">
    <property type="entry name" value="Lipase_3"/>
    <property type="match status" value="1"/>
</dbReference>
<feature type="compositionally biased region" description="Basic residues" evidence="18">
    <location>
        <begin position="1270"/>
        <end position="1282"/>
    </location>
</feature>
<evidence type="ECO:0000256" key="19">
    <source>
        <dbReference type="SAM" id="Phobius"/>
    </source>
</evidence>
<dbReference type="InterPro" id="IPR011011">
    <property type="entry name" value="Znf_FYVE_PHD"/>
</dbReference>
<keyword evidence="9" id="KW-0862">Zinc</keyword>
<evidence type="ECO:0000256" key="6">
    <source>
        <dbReference type="ARBA" id="ARBA00022723"/>
    </source>
</evidence>
<feature type="region of interest" description="Disordered" evidence="18">
    <location>
        <begin position="288"/>
        <end position="320"/>
    </location>
</feature>
<evidence type="ECO:0000256" key="11">
    <source>
        <dbReference type="ARBA" id="ARBA00022963"/>
    </source>
</evidence>
<dbReference type="InterPro" id="IPR000306">
    <property type="entry name" value="Znf_FYVE"/>
</dbReference>
<keyword evidence="3" id="KW-1003">Cell membrane</keyword>
<dbReference type="GO" id="GO:0016787">
    <property type="term" value="F:hydrolase activity"/>
    <property type="evidence" value="ECO:0007669"/>
    <property type="project" value="UniProtKB-KW"/>
</dbReference>
<reference evidence="21 22" key="1">
    <citation type="submission" date="2024-10" db="EMBL/GenBank/DDBJ databases">
        <title>Updated reference genomes for cyclostephanoid diatoms.</title>
        <authorList>
            <person name="Roberts W.R."/>
            <person name="Alverson A.J."/>
        </authorList>
    </citation>
    <scope>NUCLEOTIDE SEQUENCE [LARGE SCALE GENOMIC DNA]</scope>
    <source>
        <strain evidence="21 22">AJA010-31</strain>
    </source>
</reference>
<keyword evidence="6" id="KW-0479">Metal-binding</keyword>
<dbReference type="InterPro" id="IPR052214">
    <property type="entry name" value="DAG_Lipase-Related"/>
</dbReference>
<name>A0ABD3NGH4_9STRA</name>
<evidence type="ECO:0000256" key="1">
    <source>
        <dbReference type="ARBA" id="ARBA00001913"/>
    </source>
</evidence>
<feature type="compositionally biased region" description="Polar residues" evidence="18">
    <location>
        <begin position="1378"/>
        <end position="1396"/>
    </location>
</feature>
<feature type="compositionally biased region" description="Polar residues" evidence="18">
    <location>
        <begin position="288"/>
        <end position="303"/>
    </location>
</feature>
<organism evidence="21 22">
    <name type="scientific">Cyclotella atomus</name>
    <dbReference type="NCBI Taxonomy" id="382360"/>
    <lineage>
        <taxon>Eukaryota</taxon>
        <taxon>Sar</taxon>
        <taxon>Stramenopiles</taxon>
        <taxon>Ochrophyta</taxon>
        <taxon>Bacillariophyta</taxon>
        <taxon>Coscinodiscophyceae</taxon>
        <taxon>Thalassiosirophycidae</taxon>
        <taxon>Stephanodiscales</taxon>
        <taxon>Stephanodiscaceae</taxon>
        <taxon>Cyclotella</taxon>
    </lineage>
</organism>
<evidence type="ECO:0000256" key="15">
    <source>
        <dbReference type="ARBA" id="ARBA00024531"/>
    </source>
</evidence>
<evidence type="ECO:0000256" key="8">
    <source>
        <dbReference type="ARBA" id="ARBA00022801"/>
    </source>
</evidence>
<evidence type="ECO:0000256" key="2">
    <source>
        <dbReference type="ARBA" id="ARBA00004651"/>
    </source>
</evidence>
<dbReference type="Pfam" id="PF01764">
    <property type="entry name" value="Lipase_3"/>
    <property type="match status" value="1"/>
</dbReference>
<comment type="caution">
    <text evidence="21">The sequence shown here is derived from an EMBL/GenBank/DDBJ whole genome shotgun (WGS) entry which is preliminary data.</text>
</comment>
<keyword evidence="13" id="KW-0443">Lipid metabolism</keyword>
<keyword evidence="5 19" id="KW-0812">Transmembrane</keyword>
<dbReference type="GO" id="GO:0016042">
    <property type="term" value="P:lipid catabolic process"/>
    <property type="evidence" value="ECO:0007669"/>
    <property type="project" value="UniProtKB-KW"/>
</dbReference>
<evidence type="ECO:0000256" key="3">
    <source>
        <dbReference type="ARBA" id="ARBA00022475"/>
    </source>
</evidence>
<feature type="domain" description="FYVE-type" evidence="20">
    <location>
        <begin position="1481"/>
        <end position="1545"/>
    </location>
</feature>
<comment type="subcellular location">
    <subcellularLocation>
        <location evidence="2">Cell membrane</location>
        <topology evidence="2">Multi-pass membrane protein</topology>
    </subcellularLocation>
</comment>
<dbReference type="SUPFAM" id="SSF53474">
    <property type="entry name" value="alpha/beta-Hydrolases"/>
    <property type="match status" value="1"/>
</dbReference>
<dbReference type="Gene3D" id="3.30.40.10">
    <property type="entry name" value="Zinc/RING finger domain, C3HC4 (zinc finger)"/>
    <property type="match status" value="2"/>
</dbReference>
<feature type="region of interest" description="Disordered" evidence="18">
    <location>
        <begin position="1329"/>
        <end position="1396"/>
    </location>
</feature>
<dbReference type="CDD" id="cd15760">
    <property type="entry name" value="FYVE_scVPS27p_like"/>
    <property type="match status" value="1"/>
</dbReference>
<protein>
    <recommendedName>
        <fullName evidence="16">sn-1-specific diacylglycerol lipase</fullName>
        <ecNumber evidence="16">3.1.1.116</ecNumber>
    </recommendedName>
</protein>
<dbReference type="Pfam" id="PF03208">
    <property type="entry name" value="PRA1"/>
    <property type="match status" value="1"/>
</dbReference>
<dbReference type="SUPFAM" id="SSF57903">
    <property type="entry name" value="FYVE/PHD zinc finger"/>
    <property type="match status" value="2"/>
</dbReference>
<gene>
    <name evidence="21" type="ORF">ACHAWO_000770</name>
</gene>
<dbReference type="PANTHER" id="PTHR45792:SF8">
    <property type="entry name" value="DIACYLGLYCEROL LIPASE-ALPHA"/>
    <property type="match status" value="1"/>
</dbReference>
<evidence type="ECO:0000256" key="14">
    <source>
        <dbReference type="ARBA" id="ARBA00023136"/>
    </source>
</evidence>
<keyword evidence="22" id="KW-1185">Reference proteome</keyword>
<proteinExistence type="predicted"/>
<dbReference type="SMART" id="SM00064">
    <property type="entry name" value="FYVE"/>
    <property type="match status" value="2"/>
</dbReference>
<evidence type="ECO:0000259" key="20">
    <source>
        <dbReference type="PROSITE" id="PS50178"/>
    </source>
</evidence>
<evidence type="ECO:0000256" key="9">
    <source>
        <dbReference type="ARBA" id="ARBA00022833"/>
    </source>
</evidence>
<keyword evidence="14 19" id="KW-0472">Membrane</keyword>
<keyword evidence="10" id="KW-0106">Calcium</keyword>
<keyword evidence="7 17" id="KW-0863">Zinc-finger</keyword>
<feature type="transmembrane region" description="Helical" evidence="19">
    <location>
        <begin position="130"/>
        <end position="147"/>
    </location>
</feature>
<dbReference type="GO" id="GO:0008270">
    <property type="term" value="F:zinc ion binding"/>
    <property type="evidence" value="ECO:0007669"/>
    <property type="project" value="UniProtKB-KW"/>
</dbReference>
<dbReference type="InterPro" id="IPR002921">
    <property type="entry name" value="Fungal_lipase-type"/>
</dbReference>
<evidence type="ECO:0000313" key="22">
    <source>
        <dbReference type="Proteomes" id="UP001530400"/>
    </source>
</evidence>